<organism evidence="1 2">
    <name type="scientific">Methanotorris formicicus Mc-S-70</name>
    <dbReference type="NCBI Taxonomy" id="647171"/>
    <lineage>
        <taxon>Archaea</taxon>
        <taxon>Methanobacteriati</taxon>
        <taxon>Methanobacteriota</taxon>
        <taxon>Methanomada group</taxon>
        <taxon>Methanococci</taxon>
        <taxon>Methanococcales</taxon>
        <taxon>Methanocaldococcaceae</taxon>
        <taxon>Methanotorris</taxon>
    </lineage>
</organism>
<dbReference type="Proteomes" id="UP000003706">
    <property type="component" value="Unassembled WGS sequence"/>
</dbReference>
<reference evidence="1 2" key="1">
    <citation type="submission" date="2011-09" db="EMBL/GenBank/DDBJ databases">
        <title>The draft genome of Methanotorris formicicus Mc-S-70.</title>
        <authorList>
            <consortium name="US DOE Joint Genome Institute (JGI-PGF)"/>
            <person name="Lucas S."/>
            <person name="Han J."/>
            <person name="Lapidus A."/>
            <person name="Cheng J.-F."/>
            <person name="Goodwin L."/>
            <person name="Pitluck S."/>
            <person name="Peters L."/>
            <person name="Land M.L."/>
            <person name="Hauser L."/>
            <person name="Sieprawska-Lupa M."/>
            <person name="Takai K."/>
            <person name="Miyazaki J."/>
            <person name="Whitman W."/>
            <person name="Woyke T.J."/>
        </authorList>
    </citation>
    <scope>NUCLEOTIDE SEQUENCE [LARGE SCALE GENOMIC DNA]</scope>
    <source>
        <strain evidence="1 2">Mc-S-70</strain>
    </source>
</reference>
<name>H1L0H8_9EURY</name>
<comment type="caution">
    <text evidence="1">The sequence shown here is derived from an EMBL/GenBank/DDBJ whole genome shotgun (WGS) entry which is preliminary data.</text>
</comment>
<accession>H1L0H8</accession>
<dbReference type="EMBL" id="AGJL01000045">
    <property type="protein sequence ID" value="EHP84810.1"/>
    <property type="molecule type" value="Genomic_DNA"/>
</dbReference>
<sequence length="54" mass="6282">MIVWNLICPNCKKRVTLKLDVCPCMASQIPIPKCENCNTEMTFDINAKRGRRRK</sequence>
<protein>
    <submittedName>
        <fullName evidence="1">Uncharacterized protein</fullName>
    </submittedName>
</protein>
<keyword evidence="2" id="KW-1185">Reference proteome</keyword>
<dbReference type="STRING" id="647171.MetfoDRAFT_1552"/>
<dbReference type="OrthoDB" id="63150at2157"/>
<evidence type="ECO:0000313" key="1">
    <source>
        <dbReference type="EMBL" id="EHP84810.1"/>
    </source>
</evidence>
<evidence type="ECO:0000313" key="2">
    <source>
        <dbReference type="Proteomes" id="UP000003706"/>
    </source>
</evidence>
<dbReference type="AlphaFoldDB" id="H1L0H8"/>
<gene>
    <name evidence="1" type="ORF">MetfoDRAFT_1552</name>
</gene>
<proteinExistence type="predicted"/>
<dbReference type="RefSeq" id="WP_007044978.1">
    <property type="nucleotide sequence ID" value="NZ_AGJL01000045.1"/>
</dbReference>